<dbReference type="eggNOG" id="COG4615">
    <property type="taxonomic scope" value="Bacteria"/>
</dbReference>
<dbReference type="AlphaFoldDB" id="Q0VMQ5"/>
<dbReference type="GO" id="GO:0015833">
    <property type="term" value="P:peptide transport"/>
    <property type="evidence" value="ECO:0007669"/>
    <property type="project" value="InterPro"/>
</dbReference>
<keyword evidence="5 11" id="KW-0067">ATP-binding</keyword>
<dbReference type="PANTHER" id="PTHR43553:SF11">
    <property type="entry name" value="ABC TRANSPORTER ATP-BINDING_PERMEASE PROTEIN YOJI"/>
    <property type="match status" value="1"/>
</dbReference>
<evidence type="ECO:0000313" key="12">
    <source>
        <dbReference type="Proteomes" id="UP000008871"/>
    </source>
</evidence>
<dbReference type="GO" id="GO:0043190">
    <property type="term" value="C:ATP-binding cassette (ABC) transporter complex"/>
    <property type="evidence" value="ECO:0007669"/>
    <property type="project" value="TreeGrafter"/>
</dbReference>
<dbReference type="GO" id="GO:0016887">
    <property type="term" value="F:ATP hydrolysis activity"/>
    <property type="evidence" value="ECO:0007669"/>
    <property type="project" value="InterPro"/>
</dbReference>
<keyword evidence="6 8" id="KW-1133">Transmembrane helix</keyword>
<dbReference type="PANTHER" id="PTHR43553">
    <property type="entry name" value="HEAVY METAL TRANSPORTER"/>
    <property type="match status" value="1"/>
</dbReference>
<gene>
    <name evidence="11" type="primary">yojI</name>
    <name evidence="11" type="ordered locus">ABO_2095</name>
</gene>
<evidence type="ECO:0000256" key="1">
    <source>
        <dbReference type="ARBA" id="ARBA00004651"/>
    </source>
</evidence>
<feature type="transmembrane region" description="Helical" evidence="8">
    <location>
        <begin position="121"/>
        <end position="143"/>
    </location>
</feature>
<name>Q0VMQ5_ALCBS</name>
<comment type="subcellular location">
    <subcellularLocation>
        <location evidence="1">Cell membrane</location>
        <topology evidence="1">Multi-pass membrane protein</topology>
    </subcellularLocation>
</comment>
<dbReference type="PROSITE" id="PS50929">
    <property type="entry name" value="ABC_TM1F"/>
    <property type="match status" value="1"/>
</dbReference>
<dbReference type="GO" id="GO:1904680">
    <property type="term" value="F:peptide transmembrane transporter activity"/>
    <property type="evidence" value="ECO:0007669"/>
    <property type="project" value="InterPro"/>
</dbReference>
<dbReference type="RefSeq" id="WP_011589373.1">
    <property type="nucleotide sequence ID" value="NC_008260.1"/>
</dbReference>
<feature type="domain" description="ABC transmembrane type-1" evidence="10">
    <location>
        <begin position="16"/>
        <end position="291"/>
    </location>
</feature>
<dbReference type="InterPro" id="IPR036640">
    <property type="entry name" value="ABC1_TM_sf"/>
</dbReference>
<evidence type="ECO:0000313" key="11">
    <source>
        <dbReference type="EMBL" id="CAL17543.1"/>
    </source>
</evidence>
<evidence type="ECO:0000256" key="6">
    <source>
        <dbReference type="ARBA" id="ARBA00022989"/>
    </source>
</evidence>
<dbReference type="NCBIfam" id="TIGR01194">
    <property type="entry name" value="cyc_pep_trnsptr"/>
    <property type="match status" value="1"/>
</dbReference>
<evidence type="ECO:0000256" key="5">
    <source>
        <dbReference type="ARBA" id="ARBA00022840"/>
    </source>
</evidence>
<dbReference type="Proteomes" id="UP000008871">
    <property type="component" value="Chromosome"/>
</dbReference>
<evidence type="ECO:0000256" key="4">
    <source>
        <dbReference type="ARBA" id="ARBA00022741"/>
    </source>
</evidence>
<keyword evidence="7 8" id="KW-0472">Membrane</keyword>
<dbReference type="EMBL" id="AM286690">
    <property type="protein sequence ID" value="CAL17543.1"/>
    <property type="molecule type" value="Genomic_DNA"/>
</dbReference>
<dbReference type="SUPFAM" id="SSF90123">
    <property type="entry name" value="ABC transporter transmembrane region"/>
    <property type="match status" value="1"/>
</dbReference>
<dbReference type="HOGENOM" id="CLU_023671_1_0_6"/>
<dbReference type="STRING" id="393595.ABO_2095"/>
<keyword evidence="2" id="KW-0813">Transport</keyword>
<dbReference type="InterPro" id="IPR003593">
    <property type="entry name" value="AAA+_ATPase"/>
</dbReference>
<feature type="domain" description="ABC transporter" evidence="9">
    <location>
        <begin position="325"/>
        <end position="551"/>
    </location>
</feature>
<proteinExistence type="predicted"/>
<organism evidence="11 12">
    <name type="scientific">Alcanivorax borkumensis (strain ATCC 700651 / DSM 11573 / NCIMB 13689 / SK2)</name>
    <dbReference type="NCBI Taxonomy" id="393595"/>
    <lineage>
        <taxon>Bacteria</taxon>
        <taxon>Pseudomonadati</taxon>
        <taxon>Pseudomonadota</taxon>
        <taxon>Gammaproteobacteria</taxon>
        <taxon>Oceanospirillales</taxon>
        <taxon>Alcanivoracaceae</taxon>
        <taxon>Alcanivorax</taxon>
    </lineage>
</organism>
<keyword evidence="4" id="KW-0547">Nucleotide-binding</keyword>
<dbReference type="InterPro" id="IPR003439">
    <property type="entry name" value="ABC_transporter-like_ATP-bd"/>
</dbReference>
<dbReference type="Gene3D" id="1.20.1560.10">
    <property type="entry name" value="ABC transporter type 1, transmembrane domain"/>
    <property type="match status" value="1"/>
</dbReference>
<dbReference type="PROSITE" id="PS50893">
    <property type="entry name" value="ABC_TRANSPORTER_2"/>
    <property type="match status" value="1"/>
</dbReference>
<feature type="transmembrane region" description="Helical" evidence="8">
    <location>
        <begin position="234"/>
        <end position="255"/>
    </location>
</feature>
<dbReference type="InterPro" id="IPR050095">
    <property type="entry name" value="ECF_ABC_transporter_ATP-bd"/>
</dbReference>
<evidence type="ECO:0000259" key="9">
    <source>
        <dbReference type="PROSITE" id="PS50893"/>
    </source>
</evidence>
<dbReference type="Pfam" id="PF00664">
    <property type="entry name" value="ABC_membrane"/>
    <property type="match status" value="1"/>
</dbReference>
<accession>Q0VMQ5</accession>
<protein>
    <submittedName>
        <fullName evidence="11">ABC export system,permease/ATP-binding protein</fullName>
    </submittedName>
</protein>
<dbReference type="SUPFAM" id="SSF52540">
    <property type="entry name" value="P-loop containing nucleoside triphosphate hydrolases"/>
    <property type="match status" value="1"/>
</dbReference>
<dbReference type="InterPro" id="IPR017871">
    <property type="entry name" value="ABC_transporter-like_CS"/>
</dbReference>
<evidence type="ECO:0000256" key="2">
    <source>
        <dbReference type="ARBA" id="ARBA00022448"/>
    </source>
</evidence>
<feature type="transmembrane region" description="Helical" evidence="8">
    <location>
        <begin position="267"/>
        <end position="290"/>
    </location>
</feature>
<dbReference type="SMART" id="SM00382">
    <property type="entry name" value="AAA"/>
    <property type="match status" value="1"/>
</dbReference>
<sequence>MTLMGLLFSSRKKAFAAVAVLSVLSAVLSVAVLAFISQRLLAGGADLPVVLLQFVLLLVALFVTATLAQVTLHVLGHRMVYGLRRDLVRRVLATDIEQLEKVGGPHLLAALSTDLRNLTIAFVHLPELVYGAALSVAALGWLAWLAPGLFVVTVVWLLATAVMGVWLVGRINFHIGKVREGDDHLYQDYQAMIDGRKELALNRPRAARFFDEEFDGHARAYRDHVTRADIYNGLAGNMANVLVLALIGVLFYLAVGQGWADANTASIFALTILLLRTPLIGAVAALPTLLSARVSLRKLAGLQLAADSADLLQSTSNTLSGFSTLSLQGVCYHYPEQDGAPGFAVGPLDITIRRGELIFVQGGNGSGKSTFARLLTGLYRPQQGELIVDGEPVTESTRVAFRQLFSSVFTDFHLFSRLLKGDGTDVASADVDAWLATLGMQHKVREQDGRLSDIRFSQGQRKRLALLMAVVESRDCLLLDEWAADQDPQFRQFFYLDLLPRLQATGKTIIAITHDDHYFDRADRLLKMDAGRLQEIDDLSARESVQVLREASL</sequence>
<evidence type="ECO:0000256" key="3">
    <source>
        <dbReference type="ARBA" id="ARBA00022692"/>
    </source>
</evidence>
<keyword evidence="12" id="KW-1185">Reference proteome</keyword>
<dbReference type="InterPro" id="IPR011527">
    <property type="entry name" value="ABC1_TM_dom"/>
</dbReference>
<dbReference type="PROSITE" id="PS00211">
    <property type="entry name" value="ABC_TRANSPORTER_1"/>
    <property type="match status" value="1"/>
</dbReference>
<dbReference type="Gene3D" id="3.40.50.300">
    <property type="entry name" value="P-loop containing nucleotide triphosphate hydrolases"/>
    <property type="match status" value="1"/>
</dbReference>
<keyword evidence="3 8" id="KW-0812">Transmembrane</keyword>
<dbReference type="KEGG" id="abo:ABO_2095"/>
<evidence type="ECO:0000256" key="8">
    <source>
        <dbReference type="SAM" id="Phobius"/>
    </source>
</evidence>
<evidence type="ECO:0000259" key="10">
    <source>
        <dbReference type="PROSITE" id="PS50929"/>
    </source>
</evidence>
<feature type="transmembrane region" description="Helical" evidence="8">
    <location>
        <begin position="149"/>
        <end position="169"/>
    </location>
</feature>
<reference evidence="11 12" key="1">
    <citation type="journal article" date="2006" name="Nat. Biotechnol.">
        <title>Genome sequence of the ubiquitous hydrocarbon-degrading marine bacterium Alcanivorax borkumensis.</title>
        <authorList>
            <person name="Schneiker S."/>
            <person name="Martins dos Santos V.A.P."/>
            <person name="Bartels D."/>
            <person name="Bekel T."/>
            <person name="Brecht M."/>
            <person name="Buhrmester J."/>
            <person name="Chernikova T.N."/>
            <person name="Denaro R."/>
            <person name="Ferrer M."/>
            <person name="Gertler C."/>
            <person name="Goesmann A."/>
            <person name="Golyshina O.V."/>
            <person name="Kaminski F."/>
            <person name="Khachane A.N."/>
            <person name="Lang S."/>
            <person name="Linke B."/>
            <person name="McHardy A.C."/>
            <person name="Meyer F."/>
            <person name="Nechitaylo T."/>
            <person name="Puehler A."/>
            <person name="Regenhardt D."/>
            <person name="Rupp O."/>
            <person name="Sabirova J.S."/>
            <person name="Selbitschka W."/>
            <person name="Yakimov M.M."/>
            <person name="Timmis K.N."/>
            <person name="Vorhoelter F.-J."/>
            <person name="Weidner S."/>
            <person name="Kaiser O."/>
            <person name="Golyshin P.N."/>
        </authorList>
    </citation>
    <scope>NUCLEOTIDE SEQUENCE [LARGE SCALE GENOMIC DNA]</scope>
    <source>
        <strain evidence="12">ATCC 700651 / DSM 11573 / NCIMB 13689 / SK2</strain>
    </source>
</reference>
<dbReference type="InterPro" id="IPR027417">
    <property type="entry name" value="P-loop_NTPase"/>
</dbReference>
<dbReference type="GO" id="GO:0140359">
    <property type="term" value="F:ABC-type transporter activity"/>
    <property type="evidence" value="ECO:0007669"/>
    <property type="project" value="InterPro"/>
</dbReference>
<dbReference type="NCBIfam" id="NF007813">
    <property type="entry name" value="PRK10522.1"/>
    <property type="match status" value="1"/>
</dbReference>
<dbReference type="Pfam" id="PF00005">
    <property type="entry name" value="ABC_tran"/>
    <property type="match status" value="1"/>
</dbReference>
<dbReference type="InterPro" id="IPR005898">
    <property type="entry name" value="Cyc_pep_transpt_SyrD/YojI"/>
</dbReference>
<dbReference type="GO" id="GO:0005524">
    <property type="term" value="F:ATP binding"/>
    <property type="evidence" value="ECO:0007669"/>
    <property type="project" value="UniProtKB-KW"/>
</dbReference>
<feature type="transmembrane region" description="Helical" evidence="8">
    <location>
        <begin position="50"/>
        <end position="75"/>
    </location>
</feature>
<dbReference type="OrthoDB" id="9760776at2"/>
<evidence type="ECO:0000256" key="7">
    <source>
        <dbReference type="ARBA" id="ARBA00023136"/>
    </source>
</evidence>